<dbReference type="AlphaFoldDB" id="A0AAQ3M9S3"/>
<accession>A0AAQ3M9S3</accession>
<organism evidence="2 3">
    <name type="scientific">Acrodontium crateriforme</name>
    <dbReference type="NCBI Taxonomy" id="150365"/>
    <lineage>
        <taxon>Eukaryota</taxon>
        <taxon>Fungi</taxon>
        <taxon>Dikarya</taxon>
        <taxon>Ascomycota</taxon>
        <taxon>Pezizomycotina</taxon>
        <taxon>Dothideomycetes</taxon>
        <taxon>Dothideomycetidae</taxon>
        <taxon>Mycosphaerellales</taxon>
        <taxon>Teratosphaeriaceae</taxon>
        <taxon>Acrodontium</taxon>
    </lineage>
</organism>
<name>A0AAQ3M9S3_9PEZI</name>
<gene>
    <name evidence="2" type="ORF">R9X50_00551600</name>
</gene>
<dbReference type="InterPro" id="IPR010730">
    <property type="entry name" value="HET"/>
</dbReference>
<dbReference type="PANTHER" id="PTHR33112:SF10">
    <property type="entry name" value="TOL"/>
    <property type="match status" value="1"/>
</dbReference>
<proteinExistence type="predicted"/>
<sequence>MALCSACQRLLSRIILYQLGRVANVPNVYGDAFGDGQHWKGTSHCLICRVFTTHLSTRTKLEIRRCKQSRLNAKDESTSVQVTLGDGPQAKVGLTVDLLNAADLLENWEQRFGSGELSIHGPLLTHPNLIDHVEKYESISKASGWLRACNSDHDRCKITASSRKSMPARVLDIRRNNDCNDIRLISGSGIEEDYAALSYCWGNESLLTTTKAKLSEHTRSIPLTLLSPLIQDAIHIARELRLGYLWIDALCILQDDMDEWQSVASEMGTIFRNAYVTLAATGAENSSQRMYPKTVKAKLKFQTAGMTGCNEAHGIDATETSSTWVFSLHKKASPVKDILRAPLNKRAWVLQELMLSQRTLHFAKDQIFWHCKELATSADGVFSNAKGVMSDLGWYYGPDVSFESVKPRRPKEVIRDFQVRRWRRPDIIDDDEEVCIEKIWWRIVEDYSARKLTHLSDKLIALSGIVNLVQKMRNDMYVVGMWEQDLPEALLWYNDGSESEAGTVSGIPSWSWTSIDCPVRMPRSYRSGSFSPLVKVVDFGVDRSGTSVAHQATSGILRLGGDLINLAFEYTGSEKSIFIRLFRVTTKEGKSSRTDEGSATLDTENHDIENLDQIWGLPIGVRYGEIHVLILRKVDTHVDTFQRLGTGSLSTVHMDMEYFETKHAAKRTINLI</sequence>
<keyword evidence="3" id="KW-1185">Reference proteome</keyword>
<evidence type="ECO:0000313" key="2">
    <source>
        <dbReference type="EMBL" id="WPH02651.1"/>
    </source>
</evidence>
<feature type="domain" description="Heterokaryon incompatibility" evidence="1">
    <location>
        <begin position="194"/>
        <end position="352"/>
    </location>
</feature>
<reference evidence="2 3" key="1">
    <citation type="submission" date="2023-11" db="EMBL/GenBank/DDBJ databases">
        <title>An acidophilic fungus is an integral part of prey digestion in a carnivorous sundew plant.</title>
        <authorList>
            <person name="Tsai I.J."/>
        </authorList>
    </citation>
    <scope>NUCLEOTIDE SEQUENCE [LARGE SCALE GENOMIC DNA]</scope>
    <source>
        <strain evidence="2">169a</strain>
    </source>
</reference>
<protein>
    <recommendedName>
        <fullName evidence="1">Heterokaryon incompatibility domain-containing protein</fullName>
    </recommendedName>
</protein>
<dbReference type="PANTHER" id="PTHR33112">
    <property type="entry name" value="DOMAIN PROTEIN, PUTATIVE-RELATED"/>
    <property type="match status" value="1"/>
</dbReference>
<dbReference type="Proteomes" id="UP001303373">
    <property type="component" value="Chromosome 8"/>
</dbReference>
<evidence type="ECO:0000313" key="3">
    <source>
        <dbReference type="Proteomes" id="UP001303373"/>
    </source>
</evidence>
<dbReference type="Pfam" id="PF06985">
    <property type="entry name" value="HET"/>
    <property type="match status" value="1"/>
</dbReference>
<evidence type="ECO:0000259" key="1">
    <source>
        <dbReference type="Pfam" id="PF06985"/>
    </source>
</evidence>
<dbReference type="EMBL" id="CP138587">
    <property type="protein sequence ID" value="WPH02651.1"/>
    <property type="molecule type" value="Genomic_DNA"/>
</dbReference>